<accession>A0A415LWY3</accession>
<evidence type="ECO:0000313" key="4">
    <source>
        <dbReference type="EMBL" id="RHL55389.1"/>
    </source>
</evidence>
<dbReference type="EC" id="2.3.1.-" evidence="1"/>
<reference evidence="4 5" key="1">
    <citation type="submission" date="2018-08" db="EMBL/GenBank/DDBJ databases">
        <title>A genome reference for cultivated species of the human gut microbiota.</title>
        <authorList>
            <person name="Zou Y."/>
            <person name="Xue W."/>
            <person name="Luo G."/>
        </authorList>
    </citation>
    <scope>NUCLEOTIDE SEQUENCE [LARGE SCALE GENOMIC DNA]</scope>
    <source>
        <strain evidence="4 5">AF37-12</strain>
    </source>
</reference>
<dbReference type="InterPro" id="IPR011004">
    <property type="entry name" value="Trimer_LpxA-like_sf"/>
</dbReference>
<evidence type="ECO:0000313" key="6">
    <source>
        <dbReference type="Proteomes" id="UP000436825"/>
    </source>
</evidence>
<dbReference type="AlphaFoldDB" id="A0A415LWY3"/>
<organism evidence="4 5">
    <name type="scientific">Bacteroides thetaiotaomicron</name>
    <dbReference type="NCBI Taxonomy" id="818"/>
    <lineage>
        <taxon>Bacteria</taxon>
        <taxon>Pseudomonadati</taxon>
        <taxon>Bacteroidota</taxon>
        <taxon>Bacteroidia</taxon>
        <taxon>Bacteroidales</taxon>
        <taxon>Bacteroidaceae</taxon>
        <taxon>Bacteroides</taxon>
    </lineage>
</organism>
<dbReference type="PANTHER" id="PTHR43017">
    <property type="entry name" value="GALACTOSIDE O-ACETYLTRANSFERASE"/>
    <property type="match status" value="1"/>
</dbReference>
<dbReference type="Proteomes" id="UP000436825">
    <property type="component" value="Unassembled WGS sequence"/>
</dbReference>
<dbReference type="InterPro" id="IPR039369">
    <property type="entry name" value="LacA-like"/>
</dbReference>
<keyword evidence="1 4" id="KW-0012">Acyltransferase</keyword>
<evidence type="ECO:0000256" key="1">
    <source>
        <dbReference type="RuleBase" id="RU367021"/>
    </source>
</evidence>
<dbReference type="RefSeq" id="WP_109116091.1">
    <property type="nucleotide sequence ID" value="NZ_CP072224.1"/>
</dbReference>
<gene>
    <name evidence="4" type="ORF">DW011_18810</name>
    <name evidence="3" type="ORF">GAN75_24650</name>
    <name evidence="2" type="ORF">GAN93_21720</name>
</gene>
<comment type="caution">
    <text evidence="4">The sequence shown here is derived from an EMBL/GenBank/DDBJ whole genome shotgun (WGS) entry which is preliminary data.</text>
</comment>
<reference evidence="6 7" key="2">
    <citation type="journal article" date="2019" name="Nat. Med.">
        <title>A library of human gut bacterial isolates paired with longitudinal multiomics data enables mechanistic microbiome research.</title>
        <authorList>
            <person name="Poyet M."/>
            <person name="Groussin M."/>
            <person name="Gibbons S.M."/>
            <person name="Avila-Pacheco J."/>
            <person name="Jiang X."/>
            <person name="Kearney S.M."/>
            <person name="Perrotta A.R."/>
            <person name="Berdy B."/>
            <person name="Zhao S."/>
            <person name="Lieberman T.D."/>
            <person name="Swanson P.K."/>
            <person name="Smith M."/>
            <person name="Roesemann S."/>
            <person name="Alexander J.E."/>
            <person name="Rich S.A."/>
            <person name="Livny J."/>
            <person name="Vlamakis H."/>
            <person name="Clish C."/>
            <person name="Bullock K."/>
            <person name="Deik A."/>
            <person name="Scott J."/>
            <person name="Pierce K.A."/>
            <person name="Xavier R.J."/>
            <person name="Alm E.J."/>
        </authorList>
    </citation>
    <scope>NUCLEOTIDE SEQUENCE [LARGE SCALE GENOMIC DNA]</scope>
    <source>
        <strain evidence="3 6">BIOML-A160</strain>
        <strain evidence="2 7">BIOML-A165</strain>
    </source>
</reference>
<dbReference type="Gene3D" id="2.160.10.10">
    <property type="entry name" value="Hexapeptide repeat proteins"/>
    <property type="match status" value="1"/>
</dbReference>
<dbReference type="EMBL" id="QROV01000024">
    <property type="protein sequence ID" value="RHL55389.1"/>
    <property type="molecule type" value="Genomic_DNA"/>
</dbReference>
<dbReference type="InterPro" id="IPR001451">
    <property type="entry name" value="Hexapep"/>
</dbReference>
<name>A0A415LWY3_BACT4</name>
<comment type="similarity">
    <text evidence="1">Belongs to the transferase hexapeptide repeat family.</text>
</comment>
<dbReference type="EMBL" id="WCRW01000026">
    <property type="protein sequence ID" value="KAB4450812.1"/>
    <property type="molecule type" value="Genomic_DNA"/>
</dbReference>
<evidence type="ECO:0000313" key="7">
    <source>
        <dbReference type="Proteomes" id="UP000460317"/>
    </source>
</evidence>
<dbReference type="SUPFAM" id="SSF51161">
    <property type="entry name" value="Trimeric LpxA-like enzymes"/>
    <property type="match status" value="1"/>
</dbReference>
<evidence type="ECO:0000313" key="5">
    <source>
        <dbReference type="Proteomes" id="UP000283616"/>
    </source>
</evidence>
<evidence type="ECO:0000313" key="3">
    <source>
        <dbReference type="EMBL" id="KAB4450812.1"/>
    </source>
</evidence>
<dbReference type="GO" id="GO:0008870">
    <property type="term" value="F:galactoside O-acetyltransferase activity"/>
    <property type="evidence" value="ECO:0007669"/>
    <property type="project" value="TreeGrafter"/>
</dbReference>
<protein>
    <recommendedName>
        <fullName evidence="1">Acetyltransferase</fullName>
        <ecNumber evidence="1">2.3.1.-</ecNumber>
    </recommendedName>
</protein>
<evidence type="ECO:0000313" key="2">
    <source>
        <dbReference type="EMBL" id="KAB4448573.1"/>
    </source>
</evidence>
<dbReference type="PANTHER" id="PTHR43017:SF1">
    <property type="entry name" value="ACETYLTRANSFERASE YJL218W-RELATED"/>
    <property type="match status" value="1"/>
</dbReference>
<keyword evidence="1 4" id="KW-0808">Transferase</keyword>
<dbReference type="Proteomes" id="UP000460317">
    <property type="component" value="Unassembled WGS sequence"/>
</dbReference>
<dbReference type="Proteomes" id="UP000283616">
    <property type="component" value="Unassembled WGS sequence"/>
</dbReference>
<sequence>MNTNPFYLRVFDALYFRLTRGTKFFPKFLAYKGIKLGQRIWWGDFKTISIDFSRPSLVEIGSDVRVNTGFTLMTHDASNMILRKLFNDFVCSSGKVKIGNNVYFGRWCTVLKGVEIGDNCIIGYGSIVTKSIPANSVAIGRPAKVICTIEEYYKKRKEKSVQEALDYAVSIQERFNRKPRIYEFYEEFPLFMQGDELDERLPIKEQLKESYPYYKEHNKPIFNGFDDFLNKAGL</sequence>
<proteinExistence type="inferred from homology"/>
<dbReference type="Pfam" id="PF00132">
    <property type="entry name" value="Hexapep"/>
    <property type="match status" value="1"/>
</dbReference>
<dbReference type="CDD" id="cd04647">
    <property type="entry name" value="LbH_MAT_like"/>
    <property type="match status" value="1"/>
</dbReference>
<dbReference type="EMBL" id="WCSB01000028">
    <property type="protein sequence ID" value="KAB4448573.1"/>
    <property type="molecule type" value="Genomic_DNA"/>
</dbReference>